<dbReference type="InterPro" id="IPR024361">
    <property type="entry name" value="BACON"/>
</dbReference>
<dbReference type="GO" id="GO:0016829">
    <property type="term" value="F:lyase activity"/>
    <property type="evidence" value="ECO:0007669"/>
    <property type="project" value="UniProtKB-KW"/>
</dbReference>
<proteinExistence type="predicted"/>
<reference evidence="5 7" key="1">
    <citation type="submission" date="2015-07" db="EMBL/GenBank/DDBJ databases">
        <title>Genome of Polaribacter dokdonenesis DSW-5, isolated from seawater off Dokdo in Korea.</title>
        <authorList>
            <person name="Yoon K."/>
            <person name="Song J.Y."/>
            <person name="Kim J.F."/>
        </authorList>
    </citation>
    <scope>NUCLEOTIDE SEQUENCE [LARGE SCALE GENOMIC DNA]</scope>
    <source>
        <strain evidence="5 7">DSW-5</strain>
    </source>
</reference>
<dbReference type="PATRIC" id="fig|1300348.6.peg.2538"/>
<dbReference type="InterPro" id="IPR026444">
    <property type="entry name" value="Secre_tail"/>
</dbReference>
<dbReference type="InterPro" id="IPR011050">
    <property type="entry name" value="Pectin_lyase_fold/virulence"/>
</dbReference>
<dbReference type="AlphaFoldDB" id="A0A0M9CI84"/>
<comment type="caution">
    <text evidence="5">The sequence shown here is derived from an EMBL/GenBank/DDBJ whole genome shotgun (WGS) entry which is preliminary data.</text>
</comment>
<dbReference type="Gene3D" id="2.160.20.10">
    <property type="entry name" value="Single-stranded right-handed beta-helix, Pectin lyase-like"/>
    <property type="match status" value="1"/>
</dbReference>
<dbReference type="SMART" id="SM00710">
    <property type="entry name" value="PbH1"/>
    <property type="match status" value="5"/>
</dbReference>
<dbReference type="InterPro" id="IPR006626">
    <property type="entry name" value="PbH1"/>
</dbReference>
<protein>
    <submittedName>
        <fullName evidence="5">Alginate lyase</fullName>
    </submittedName>
    <submittedName>
        <fullName evidence="6">Poly(Beta-D-mannuronate) lyase</fullName>
    </submittedName>
</protein>
<dbReference type="EMBL" id="FNUE01000002">
    <property type="protein sequence ID" value="SEE55408.1"/>
    <property type="molecule type" value="Genomic_DNA"/>
</dbReference>
<feature type="signal peptide" evidence="2">
    <location>
        <begin position="1"/>
        <end position="32"/>
    </location>
</feature>
<dbReference type="Proteomes" id="UP000037716">
    <property type="component" value="Unassembled WGS sequence"/>
</dbReference>
<evidence type="ECO:0000313" key="7">
    <source>
        <dbReference type="Proteomes" id="UP000037716"/>
    </source>
</evidence>
<keyword evidence="5" id="KW-0456">Lyase</keyword>
<keyword evidence="8" id="KW-1185">Reference proteome</keyword>
<dbReference type="InterPro" id="IPR008979">
    <property type="entry name" value="Galactose-bd-like_sf"/>
</dbReference>
<dbReference type="SUPFAM" id="SSF51126">
    <property type="entry name" value="Pectin lyase-like"/>
    <property type="match status" value="1"/>
</dbReference>
<evidence type="ECO:0000256" key="2">
    <source>
        <dbReference type="SAM" id="SignalP"/>
    </source>
</evidence>
<evidence type="ECO:0000313" key="8">
    <source>
        <dbReference type="Proteomes" id="UP000183071"/>
    </source>
</evidence>
<feature type="domain" description="BACON" evidence="4">
    <location>
        <begin position="554"/>
        <end position="621"/>
    </location>
</feature>
<dbReference type="CDD" id="cd14948">
    <property type="entry name" value="BACON"/>
    <property type="match status" value="1"/>
</dbReference>
<name>A0A0M9CI84_9FLAO</name>
<dbReference type="OrthoDB" id="6475864at2"/>
<keyword evidence="1 2" id="KW-0732">Signal</keyword>
<reference evidence="6 8" key="2">
    <citation type="submission" date="2016-10" db="EMBL/GenBank/DDBJ databases">
        <authorList>
            <person name="Varghese N."/>
            <person name="Submissions S."/>
        </authorList>
    </citation>
    <scope>NUCLEOTIDE SEQUENCE [LARGE SCALE GENOMIC DNA]</scope>
    <source>
        <strain evidence="6 8">DSW-5</strain>
    </source>
</reference>
<dbReference type="STRING" id="1300348.I602_2536"/>
<dbReference type="RefSeq" id="WP_053975375.1">
    <property type="nucleotide sequence ID" value="NZ_FNUE01000002.1"/>
</dbReference>
<dbReference type="InterPro" id="IPR039513">
    <property type="entry name" value="PL-6"/>
</dbReference>
<dbReference type="Pfam" id="PF14592">
    <property type="entry name" value="Chondroitinas_B"/>
    <property type="match status" value="1"/>
</dbReference>
<dbReference type="Gene3D" id="2.60.120.260">
    <property type="entry name" value="Galactose-binding domain-like"/>
    <property type="match status" value="1"/>
</dbReference>
<dbReference type="Pfam" id="PF19190">
    <property type="entry name" value="BACON_2"/>
    <property type="match status" value="1"/>
</dbReference>
<dbReference type="InterPro" id="IPR012334">
    <property type="entry name" value="Pectin_lyas_fold"/>
</dbReference>
<organism evidence="5 7">
    <name type="scientific">Polaribacter dokdonensis DSW-5</name>
    <dbReference type="NCBI Taxonomy" id="1300348"/>
    <lineage>
        <taxon>Bacteria</taxon>
        <taxon>Pseudomonadati</taxon>
        <taxon>Bacteroidota</taxon>
        <taxon>Flavobacteriia</taxon>
        <taxon>Flavobacteriales</taxon>
        <taxon>Flavobacteriaceae</taxon>
    </lineage>
</organism>
<sequence>MNPQFVKKLIFSNQFKKLLCIVLFFLALKIEAQTTYNIDDPEKLRDVIYEPGDVIILKNGTYATDERIQFLGSGTADNPVTFRAETPGGVVFTGGPRLTIGGESENGVKVATGEYLIVDGFHWKGGYGASNFIEFRNGQDFAHHSTIQNCVIDGLGIEPSELAEDLANEQITKHRWIVLYGTYNTVINCSFLNKVSSGAIILGEYSYNAFPEVADGEPEVNNSCAEVGHIITKNYFYNFQKMEDLYGRKTNGDQLSNAGDSETIRIGTSSYQMVNSNVTISNNYFVQSDGENEIITNKSKGNTITNNTFRRCRGSLVLRHGSNATVDGNIFLGENVDGTGGIRITDSNHNITNNYIQDCITVQDQAKWNNGITFIGGSANADVACTSDDVSNGYQKSQNINVSNNTLVNTNAPFFYNTDKGSTDPTGTVNNNLIYFEASNANLSDLISGDTNTSYSDLGTTLTYSGNIYAGTTLGATNAGFSEESGITATANGELFSFSGTLTNNKGANLGSYVATTDAMVGYGIGACFTNNLGEGITDGDCTIEVSESLTVSSLETFTASAASKEVNVTANVSWTAVANDNWISINTTSGTGNAIVTVSLSENTETTTRTGSVTFSQVAGGDDIVRTLTVNQEGANLTDLYTLINSGTNGAPVTIHSYSKQQDTDGKTNFATNALDKNFSTQWTADDGDLLSGDYKGDGEFLIFDLNDEYQLDLIQVATDDKSDAYGLQIWTSTTGTNSSDFVKLLPTSNDLMITTTTGTRTDFDTYQVSQNARYVKLIGFGRFNADGNSRKSVWTNITEVEFYGESTSLSTDTFNENKISIYPIPADHELSISSKLNIKNIEVFSLDGKLILSKETTNSAAEITLDTSKISNGIYLIRFTNENGLNESKLINIAH</sequence>
<dbReference type="SUPFAM" id="SSF49785">
    <property type="entry name" value="Galactose-binding domain-like"/>
    <property type="match status" value="1"/>
</dbReference>
<evidence type="ECO:0000313" key="5">
    <source>
        <dbReference type="EMBL" id="KOY52976.1"/>
    </source>
</evidence>
<evidence type="ECO:0000256" key="1">
    <source>
        <dbReference type="ARBA" id="ARBA00022729"/>
    </source>
</evidence>
<dbReference type="CDD" id="cd14251">
    <property type="entry name" value="PL-6"/>
    <property type="match status" value="1"/>
</dbReference>
<feature type="chain" id="PRO_5005833082" evidence="2">
    <location>
        <begin position="33"/>
        <end position="897"/>
    </location>
</feature>
<evidence type="ECO:0000313" key="6">
    <source>
        <dbReference type="EMBL" id="SEE55408.1"/>
    </source>
</evidence>
<dbReference type="NCBIfam" id="TIGR04183">
    <property type="entry name" value="Por_Secre_tail"/>
    <property type="match status" value="1"/>
</dbReference>
<feature type="domain" description="Secretion system C-terminal sorting" evidence="3">
    <location>
        <begin position="823"/>
        <end position="893"/>
    </location>
</feature>
<dbReference type="Proteomes" id="UP000183071">
    <property type="component" value="Unassembled WGS sequence"/>
</dbReference>
<dbReference type="EMBL" id="LGBR01000001">
    <property type="protein sequence ID" value="KOY52976.1"/>
    <property type="molecule type" value="Genomic_DNA"/>
</dbReference>
<dbReference type="Pfam" id="PF18962">
    <property type="entry name" value="Por_Secre_tail"/>
    <property type="match status" value="1"/>
</dbReference>
<accession>A0A0M9CI84</accession>
<evidence type="ECO:0000259" key="4">
    <source>
        <dbReference type="Pfam" id="PF19190"/>
    </source>
</evidence>
<gene>
    <name evidence="5" type="ORF">I602_2536</name>
    <name evidence="6" type="ORF">SAMN05444353_2311</name>
</gene>
<evidence type="ECO:0000259" key="3">
    <source>
        <dbReference type="Pfam" id="PF18962"/>
    </source>
</evidence>